<evidence type="ECO:0000313" key="2">
    <source>
        <dbReference type="Proteomes" id="UP000823561"/>
    </source>
</evidence>
<reference evidence="1" key="1">
    <citation type="submission" date="2020-10" db="EMBL/GenBank/DDBJ databases">
        <title>Chromosome-scale genome assembly of the Allis shad, Alosa alosa.</title>
        <authorList>
            <person name="Margot Z."/>
            <person name="Christophe K."/>
            <person name="Cabau C."/>
            <person name="Louis A."/>
            <person name="Berthelot C."/>
            <person name="Parey E."/>
            <person name="Roest Crollius H."/>
            <person name="Montfort J."/>
            <person name="Robinson-Rechavi M."/>
            <person name="Bucao C."/>
            <person name="Bouchez O."/>
            <person name="Gislard M."/>
            <person name="Lluch J."/>
            <person name="Milhes M."/>
            <person name="Lampietro C."/>
            <person name="Lopez Roques C."/>
            <person name="Donnadieu C."/>
            <person name="Braasch I."/>
            <person name="Desvignes T."/>
            <person name="Postlethwait J."/>
            <person name="Bobe J."/>
            <person name="Guiguen Y."/>
        </authorList>
    </citation>
    <scope>NUCLEOTIDE SEQUENCE</scope>
    <source>
        <strain evidence="1">M-15738</strain>
        <tissue evidence="1">Blood</tissue>
    </source>
</reference>
<evidence type="ECO:0000313" key="1">
    <source>
        <dbReference type="EMBL" id="KAG5262899.1"/>
    </source>
</evidence>
<sequence length="84" mass="9381">MVTWRGINGKVSFEKLHIKAVVIDAVRRNPVCSAATDADIAQAIKRWLGKEGGKNACQQPTRNQPMNELTFNQINNLINTMKCI</sequence>
<gene>
    <name evidence="1" type="ORF">AALO_G00280250</name>
</gene>
<keyword evidence="2" id="KW-1185">Reference proteome</keyword>
<dbReference type="EMBL" id="JADWDJ010000022">
    <property type="protein sequence ID" value="KAG5262899.1"/>
    <property type="molecule type" value="Genomic_DNA"/>
</dbReference>
<comment type="caution">
    <text evidence="1">The sequence shown here is derived from an EMBL/GenBank/DDBJ whole genome shotgun (WGS) entry which is preliminary data.</text>
</comment>
<protein>
    <submittedName>
        <fullName evidence="1">Uncharacterized protein</fullName>
    </submittedName>
</protein>
<organism evidence="1 2">
    <name type="scientific">Alosa alosa</name>
    <name type="common">allis shad</name>
    <dbReference type="NCBI Taxonomy" id="278164"/>
    <lineage>
        <taxon>Eukaryota</taxon>
        <taxon>Metazoa</taxon>
        <taxon>Chordata</taxon>
        <taxon>Craniata</taxon>
        <taxon>Vertebrata</taxon>
        <taxon>Euteleostomi</taxon>
        <taxon>Actinopterygii</taxon>
        <taxon>Neopterygii</taxon>
        <taxon>Teleostei</taxon>
        <taxon>Clupei</taxon>
        <taxon>Clupeiformes</taxon>
        <taxon>Clupeoidei</taxon>
        <taxon>Clupeidae</taxon>
        <taxon>Alosa</taxon>
    </lineage>
</organism>
<dbReference type="Proteomes" id="UP000823561">
    <property type="component" value="Chromosome 22"/>
</dbReference>
<accession>A0AAV6FKC2</accession>
<proteinExistence type="predicted"/>
<dbReference type="AlphaFoldDB" id="A0AAV6FKC2"/>
<name>A0AAV6FKC2_9TELE</name>